<dbReference type="PANTHER" id="PTHR12608:SF1">
    <property type="entry name" value="TRANSMEMBRANE PROTEIN 165"/>
    <property type="match status" value="1"/>
</dbReference>
<accession>A0A5C5RF45</accession>
<proteinExistence type="inferred from homology"/>
<name>A0A5C5RF45_9ACTN</name>
<evidence type="ECO:0000256" key="4">
    <source>
        <dbReference type="ARBA" id="ARBA00022989"/>
    </source>
</evidence>
<organism evidence="8 9">
    <name type="scientific">Tsukamurella asaccharolytica</name>
    <dbReference type="NCBI Taxonomy" id="2592067"/>
    <lineage>
        <taxon>Bacteria</taxon>
        <taxon>Bacillati</taxon>
        <taxon>Actinomycetota</taxon>
        <taxon>Actinomycetes</taxon>
        <taxon>Mycobacteriales</taxon>
        <taxon>Tsukamurellaceae</taxon>
        <taxon>Tsukamurella</taxon>
    </lineage>
</organism>
<gene>
    <name evidence="8" type="ORF">FK529_02370</name>
</gene>
<feature type="compositionally biased region" description="Low complexity" evidence="7">
    <location>
        <begin position="223"/>
        <end position="234"/>
    </location>
</feature>
<comment type="caution">
    <text evidence="8">The sequence shown here is derived from an EMBL/GenBank/DDBJ whole genome shotgun (WGS) entry which is preliminary data.</text>
</comment>
<evidence type="ECO:0000256" key="3">
    <source>
        <dbReference type="ARBA" id="ARBA00022692"/>
    </source>
</evidence>
<dbReference type="PANTHER" id="PTHR12608">
    <property type="entry name" value="TRANSMEMBRANE PROTEIN HTP-1 RELATED"/>
    <property type="match status" value="1"/>
</dbReference>
<comment type="similarity">
    <text evidence="2 6">Belongs to the GDT1 family.</text>
</comment>
<evidence type="ECO:0000313" key="9">
    <source>
        <dbReference type="Proteomes" id="UP000317291"/>
    </source>
</evidence>
<dbReference type="RefSeq" id="WP_146559198.1">
    <property type="nucleotide sequence ID" value="NZ_VIGW01000001.1"/>
</dbReference>
<feature type="region of interest" description="Disordered" evidence="7">
    <location>
        <begin position="223"/>
        <end position="252"/>
    </location>
</feature>
<evidence type="ECO:0000256" key="2">
    <source>
        <dbReference type="ARBA" id="ARBA00009190"/>
    </source>
</evidence>
<dbReference type="OrthoDB" id="5188730at2"/>
<evidence type="ECO:0000256" key="1">
    <source>
        <dbReference type="ARBA" id="ARBA00004141"/>
    </source>
</evidence>
<protein>
    <recommendedName>
        <fullName evidence="6">GDT1 family protein</fullName>
    </recommendedName>
</protein>
<dbReference type="Pfam" id="PF01169">
    <property type="entry name" value="GDT1"/>
    <property type="match status" value="2"/>
</dbReference>
<evidence type="ECO:0000256" key="7">
    <source>
        <dbReference type="SAM" id="MobiDB-lite"/>
    </source>
</evidence>
<feature type="transmembrane region" description="Helical" evidence="6">
    <location>
        <begin position="167"/>
        <end position="185"/>
    </location>
</feature>
<keyword evidence="5 6" id="KW-0472">Membrane</keyword>
<dbReference type="AlphaFoldDB" id="A0A5C5RF45"/>
<evidence type="ECO:0000256" key="6">
    <source>
        <dbReference type="RuleBase" id="RU365102"/>
    </source>
</evidence>
<feature type="transmembrane region" description="Helical" evidence="6">
    <location>
        <begin position="197"/>
        <end position="214"/>
    </location>
</feature>
<dbReference type="Proteomes" id="UP000317291">
    <property type="component" value="Unassembled WGS sequence"/>
</dbReference>
<keyword evidence="3 6" id="KW-0812">Transmembrane</keyword>
<dbReference type="GO" id="GO:0046873">
    <property type="term" value="F:metal ion transmembrane transporter activity"/>
    <property type="evidence" value="ECO:0007669"/>
    <property type="project" value="InterPro"/>
</dbReference>
<feature type="transmembrane region" description="Helical" evidence="6">
    <location>
        <begin position="34"/>
        <end position="59"/>
    </location>
</feature>
<evidence type="ECO:0000313" key="8">
    <source>
        <dbReference type="EMBL" id="TWS21460.1"/>
    </source>
</evidence>
<dbReference type="GO" id="GO:0016020">
    <property type="term" value="C:membrane"/>
    <property type="evidence" value="ECO:0007669"/>
    <property type="project" value="UniProtKB-SubCell"/>
</dbReference>
<reference evidence="8 9" key="1">
    <citation type="submission" date="2019-06" db="EMBL/GenBank/DDBJ databases">
        <title>Tsukamurella conjunctivitidis sp. nov., Tsukamurella assacharolytica sp. nov. and Tsukamurella sputae sp. nov. isolated from patients with conjunctivitis, bacteraemia (lymphoma) and respiratory infection (sputum) in Hong Kong.</title>
        <authorList>
            <person name="Teng J.L.L."/>
            <person name="Lee H.H."/>
            <person name="Fong J.Y.H."/>
            <person name="Fok K.M.N."/>
            <person name="Lau S.K.P."/>
            <person name="Woo P.C.Y."/>
        </authorList>
    </citation>
    <scope>NUCLEOTIDE SEQUENCE [LARGE SCALE GENOMIC DNA]</scope>
    <source>
        <strain evidence="8 9">HKU71</strain>
    </source>
</reference>
<feature type="transmembrane region" description="Helical" evidence="6">
    <location>
        <begin position="137"/>
        <end position="160"/>
    </location>
</feature>
<feature type="transmembrane region" description="Helical" evidence="6">
    <location>
        <begin position="66"/>
        <end position="84"/>
    </location>
</feature>
<comment type="subcellular location">
    <subcellularLocation>
        <location evidence="1 6">Membrane</location>
        <topology evidence="1 6">Multi-pass membrane protein</topology>
    </subcellularLocation>
</comment>
<evidence type="ECO:0000256" key="5">
    <source>
        <dbReference type="ARBA" id="ARBA00023136"/>
    </source>
</evidence>
<dbReference type="InterPro" id="IPR001727">
    <property type="entry name" value="GDT1-like"/>
</dbReference>
<keyword evidence="4 6" id="KW-1133">Transmembrane helix</keyword>
<keyword evidence="9" id="KW-1185">Reference proteome</keyword>
<dbReference type="EMBL" id="VIGW01000001">
    <property type="protein sequence ID" value="TWS21460.1"/>
    <property type="molecule type" value="Genomic_DNA"/>
</dbReference>
<sequence>MLEALLISFTVVFVAELGDKSQLMAMTFAARFKWWVVLLGITVATALTHIVSVGIGFALGSAIPTHLITAVAGISMLVFAFWTWRGDTLSDDESGTADRVTRSVFLAVTSAFFLAELGDKTMLATITLSTQHNWFGVWLGSTLGMVAADALAIAVGAVLGSRLPERAIAIGATILFFGFGAWLLAEAWPELDGTSRIVTGLAVAVTMIAGGIVVRRAHRAAAAAPSTPPASQAPEVPTTEQSIPGPGGTSLH</sequence>